<keyword evidence="3 6" id="KW-1133">Transmembrane helix</keyword>
<name>A0A518IMJ8_9BACT</name>
<feature type="transmembrane region" description="Helical" evidence="6">
    <location>
        <begin position="91"/>
        <end position="112"/>
    </location>
</feature>
<protein>
    <recommendedName>
        <fullName evidence="9">Potassium channel protein</fullName>
    </recommendedName>
</protein>
<evidence type="ECO:0000256" key="1">
    <source>
        <dbReference type="ARBA" id="ARBA00004141"/>
    </source>
</evidence>
<feature type="transmembrane region" description="Helical" evidence="6">
    <location>
        <begin position="124"/>
        <end position="144"/>
    </location>
</feature>
<feature type="transmembrane region" description="Helical" evidence="6">
    <location>
        <begin position="172"/>
        <end position="193"/>
    </location>
</feature>
<evidence type="ECO:0000256" key="3">
    <source>
        <dbReference type="ARBA" id="ARBA00022989"/>
    </source>
</evidence>
<evidence type="ECO:0000256" key="6">
    <source>
        <dbReference type="SAM" id="Phobius"/>
    </source>
</evidence>
<evidence type="ECO:0000256" key="5">
    <source>
        <dbReference type="SAM" id="MobiDB-lite"/>
    </source>
</evidence>
<dbReference type="GO" id="GO:0016020">
    <property type="term" value="C:membrane"/>
    <property type="evidence" value="ECO:0007669"/>
    <property type="project" value="UniProtKB-SubCell"/>
</dbReference>
<dbReference type="Proteomes" id="UP000316770">
    <property type="component" value="Chromosome"/>
</dbReference>
<evidence type="ECO:0000313" key="7">
    <source>
        <dbReference type="EMBL" id="QDV54295.1"/>
    </source>
</evidence>
<comment type="subcellular location">
    <subcellularLocation>
        <location evidence="1">Membrane</location>
        <topology evidence="1">Multi-pass membrane protein</topology>
    </subcellularLocation>
</comment>
<feature type="transmembrane region" description="Helical" evidence="6">
    <location>
        <begin position="205"/>
        <end position="228"/>
    </location>
</feature>
<dbReference type="Gene3D" id="1.20.120.350">
    <property type="entry name" value="Voltage-gated potassium channels. Chain C"/>
    <property type="match status" value="1"/>
</dbReference>
<organism evidence="7 8">
    <name type="scientific">Rosistilla oblonga</name>
    <dbReference type="NCBI Taxonomy" id="2527990"/>
    <lineage>
        <taxon>Bacteria</taxon>
        <taxon>Pseudomonadati</taxon>
        <taxon>Planctomycetota</taxon>
        <taxon>Planctomycetia</taxon>
        <taxon>Pirellulales</taxon>
        <taxon>Pirellulaceae</taxon>
        <taxon>Rosistilla</taxon>
    </lineage>
</organism>
<reference evidence="7 8" key="1">
    <citation type="submission" date="2019-02" db="EMBL/GenBank/DDBJ databases">
        <title>Deep-cultivation of Planctomycetes and their phenomic and genomic characterization uncovers novel biology.</title>
        <authorList>
            <person name="Wiegand S."/>
            <person name="Jogler M."/>
            <person name="Boedeker C."/>
            <person name="Pinto D."/>
            <person name="Vollmers J."/>
            <person name="Rivas-Marin E."/>
            <person name="Kohn T."/>
            <person name="Peeters S.H."/>
            <person name="Heuer A."/>
            <person name="Rast P."/>
            <person name="Oberbeckmann S."/>
            <person name="Bunk B."/>
            <person name="Jeske O."/>
            <person name="Meyerdierks A."/>
            <person name="Storesund J.E."/>
            <person name="Kallscheuer N."/>
            <person name="Luecker S."/>
            <person name="Lage O.M."/>
            <person name="Pohl T."/>
            <person name="Merkel B.J."/>
            <person name="Hornburger P."/>
            <person name="Mueller R.-W."/>
            <person name="Bruemmer F."/>
            <person name="Labrenz M."/>
            <person name="Spormann A.M."/>
            <person name="Op den Camp H."/>
            <person name="Overmann J."/>
            <person name="Amann R."/>
            <person name="Jetten M.S.M."/>
            <person name="Mascher T."/>
            <person name="Medema M.H."/>
            <person name="Devos D.P."/>
            <person name="Kaster A.-K."/>
            <person name="Ovreas L."/>
            <person name="Rohde M."/>
            <person name="Galperin M.Y."/>
            <person name="Jogler C."/>
        </authorList>
    </citation>
    <scope>NUCLEOTIDE SEQUENCE [LARGE SCALE GENOMIC DNA]</scope>
    <source>
        <strain evidence="7 8">Mal33</strain>
    </source>
</reference>
<feature type="compositionally biased region" description="Low complexity" evidence="5">
    <location>
        <begin position="346"/>
        <end position="369"/>
    </location>
</feature>
<gene>
    <name evidence="7" type="ORF">Mal33_02450</name>
</gene>
<keyword evidence="4 6" id="KW-0472">Membrane</keyword>
<dbReference type="RefSeq" id="WP_232529937.1">
    <property type="nucleotide sequence ID" value="NZ_CP036318.1"/>
</dbReference>
<dbReference type="InterPro" id="IPR027359">
    <property type="entry name" value="Volt_channel_dom_sf"/>
</dbReference>
<evidence type="ECO:0000256" key="4">
    <source>
        <dbReference type="ARBA" id="ARBA00023136"/>
    </source>
</evidence>
<evidence type="ECO:0000313" key="8">
    <source>
        <dbReference type="Proteomes" id="UP000316770"/>
    </source>
</evidence>
<feature type="transmembrane region" description="Helical" evidence="6">
    <location>
        <begin position="240"/>
        <end position="260"/>
    </location>
</feature>
<evidence type="ECO:0008006" key="9">
    <source>
        <dbReference type="Google" id="ProtNLM"/>
    </source>
</evidence>
<keyword evidence="2 6" id="KW-0812">Transmembrane</keyword>
<feature type="transmembrane region" description="Helical" evidence="6">
    <location>
        <begin position="20"/>
        <end position="40"/>
    </location>
</feature>
<feature type="region of interest" description="Disordered" evidence="5">
    <location>
        <begin position="340"/>
        <end position="379"/>
    </location>
</feature>
<dbReference type="EMBL" id="CP036318">
    <property type="protein sequence ID" value="QDV54295.1"/>
    <property type="molecule type" value="Genomic_DNA"/>
</dbReference>
<proteinExistence type="predicted"/>
<keyword evidence="8" id="KW-1185">Reference proteome</keyword>
<evidence type="ECO:0000256" key="2">
    <source>
        <dbReference type="ARBA" id="ARBA00022692"/>
    </source>
</evidence>
<accession>A0A518IMJ8</accession>
<dbReference type="AlphaFoldDB" id="A0A518IMJ8"/>
<sequence length="379" mass="43383">MIHRTKEEPPIWLATRAAPVLFWASLLFLVCQAVAVVIFVDVPNLRESFTDNPAAEIEATESLDAIDPAADLPVEVPELVASDLSWEPIELATLILMGLIWPLVIAESVYHWRTRPWTRETRRFHFYSLLYCLCPSLRMCAQSLEMGNRLWLPGWGWRRADDRLRRRLERTFSMPMIWIALMILPVLVIELWLKTQVADYRWLRIALHVSTGVIWFSFAAEFILMASVAEKKLTYLKEHWIELAIILLPLLSFMRSLRLLRATGASKLIRLSQLNQIVRTYRLRGTAMRALRALILLDLFQRLTLRAPEKTIAKLQLQLEELETEAKQIRRKIGRLERTIRKQEAEASAPESEAAGLEADVDSSSSDAAGTRSATTGSV</sequence>